<dbReference type="RefSeq" id="XP_013352647.1">
    <property type="nucleotide sequence ID" value="XM_013497193.1"/>
</dbReference>
<feature type="region of interest" description="Disordered" evidence="1">
    <location>
        <begin position="1"/>
        <end position="126"/>
    </location>
</feature>
<evidence type="ECO:0000313" key="2">
    <source>
        <dbReference type="EMBL" id="CDJ30080.1"/>
    </source>
</evidence>
<accession>U6JX73</accession>
<proteinExistence type="predicted"/>
<gene>
    <name evidence="2" type="ORF">EMH_0055100</name>
</gene>
<name>U6JX73_9EIME</name>
<dbReference type="Proteomes" id="UP000030744">
    <property type="component" value="Unassembled WGS sequence"/>
</dbReference>
<feature type="compositionally biased region" description="Polar residues" evidence="1">
    <location>
        <begin position="81"/>
        <end position="92"/>
    </location>
</feature>
<organism evidence="2 3">
    <name type="scientific">Eimeria mitis</name>
    <dbReference type="NCBI Taxonomy" id="44415"/>
    <lineage>
        <taxon>Eukaryota</taxon>
        <taxon>Sar</taxon>
        <taxon>Alveolata</taxon>
        <taxon>Apicomplexa</taxon>
        <taxon>Conoidasida</taxon>
        <taxon>Coccidia</taxon>
        <taxon>Eucoccidiorida</taxon>
        <taxon>Eimeriorina</taxon>
        <taxon>Eimeriidae</taxon>
        <taxon>Eimeria</taxon>
    </lineage>
</organism>
<sequence length="126" mass="13728">MGNSKRKQRSRRSKHLLLAVSPGDGDQTSPPQMPETTMADNDGAENADAPAPEPSAEEPTAFNAELLTTLTQLEPTENPEISTDTAATNDSTPAPCPKARSTPRKSRVVPMHKPHRRPRTAHNSYY</sequence>
<dbReference type="AlphaFoldDB" id="U6JX73"/>
<protein>
    <submittedName>
        <fullName evidence="2">Uncharacterized protein</fullName>
    </submittedName>
</protein>
<feature type="compositionally biased region" description="Low complexity" evidence="1">
    <location>
        <begin position="57"/>
        <end position="80"/>
    </location>
</feature>
<reference evidence="2" key="2">
    <citation type="submission" date="2013-10" db="EMBL/GenBank/DDBJ databases">
        <authorList>
            <person name="Aslett M."/>
        </authorList>
    </citation>
    <scope>NUCLEOTIDE SEQUENCE [LARGE SCALE GENOMIC DNA]</scope>
    <source>
        <strain evidence="2">Houghton</strain>
    </source>
</reference>
<feature type="compositionally biased region" description="Basic residues" evidence="1">
    <location>
        <begin position="101"/>
        <end position="120"/>
    </location>
</feature>
<dbReference type="GeneID" id="25380170"/>
<dbReference type="EMBL" id="HG682288">
    <property type="protein sequence ID" value="CDJ30080.1"/>
    <property type="molecule type" value="Genomic_DNA"/>
</dbReference>
<reference evidence="2" key="1">
    <citation type="submission" date="2013-10" db="EMBL/GenBank/DDBJ databases">
        <title>Genomic analysis of the causative agents of coccidiosis in chickens.</title>
        <authorList>
            <person name="Reid A.J."/>
            <person name="Blake D."/>
            <person name="Billington K."/>
            <person name="Browne H."/>
            <person name="Dunn M."/>
            <person name="Hung S."/>
            <person name="Kawahara F."/>
            <person name="Miranda-Saavedra D."/>
            <person name="Mourier T."/>
            <person name="Nagra H."/>
            <person name="Otto T.D."/>
            <person name="Rawlings N."/>
            <person name="Sanchez A."/>
            <person name="Sanders M."/>
            <person name="Subramaniam C."/>
            <person name="Tay Y."/>
            <person name="Dear P."/>
            <person name="Doerig C."/>
            <person name="Gruber A."/>
            <person name="Parkinson J."/>
            <person name="Shirley M."/>
            <person name="Wan K.L."/>
            <person name="Berriman M."/>
            <person name="Tomley F."/>
            <person name="Pain A."/>
        </authorList>
    </citation>
    <scope>NUCLEOTIDE SEQUENCE [LARGE SCALE GENOMIC DNA]</scope>
    <source>
        <strain evidence="2">Houghton</strain>
    </source>
</reference>
<dbReference type="VEuPathDB" id="ToxoDB:EMH_0055100"/>
<feature type="compositionally biased region" description="Basic residues" evidence="1">
    <location>
        <begin position="1"/>
        <end position="15"/>
    </location>
</feature>
<feature type="compositionally biased region" description="Low complexity" evidence="1">
    <location>
        <begin position="39"/>
        <end position="50"/>
    </location>
</feature>
<evidence type="ECO:0000313" key="3">
    <source>
        <dbReference type="Proteomes" id="UP000030744"/>
    </source>
</evidence>
<keyword evidence="3" id="KW-1185">Reference proteome</keyword>
<evidence type="ECO:0000256" key="1">
    <source>
        <dbReference type="SAM" id="MobiDB-lite"/>
    </source>
</evidence>